<evidence type="ECO:0000256" key="5">
    <source>
        <dbReference type="SAM" id="MobiDB-lite"/>
    </source>
</evidence>
<evidence type="ECO:0000313" key="6">
    <source>
        <dbReference type="EMBL" id="MQY26941.1"/>
    </source>
</evidence>
<dbReference type="InterPro" id="IPR025734">
    <property type="entry name" value="EspG"/>
</dbReference>
<comment type="subcellular location">
    <subcellularLocation>
        <location evidence="1">Cytoplasm</location>
    </subcellularLocation>
</comment>
<evidence type="ECO:0000256" key="2">
    <source>
        <dbReference type="ARBA" id="ARBA00006411"/>
    </source>
</evidence>
<sequence>MTVLGAGRGPAALGAVVLSPDEMQYLLESLRIDEVPVVLDAIGRYDHVAAHDAAMAAAAATLTERGLLIDEVVHRDLADRLRALYLPHWVLAVRWYVGDRVNRCCVAHGDELEVVVLRGPDSYVVDEASRDLPGIVLAVLGPAEPLELSGMNALTEDLKIILRDTADVDATTERLTRAGKPDRDARVLASALVEIHSHASVVGVVYGDGTREISDGTVAVYNTRNGRFLGTTTRADDGVLWTSLATGTPARLRTAIKDLLDRLPLRTDFGPRAGQPIGSSTAGSTSPPNGGV</sequence>
<feature type="region of interest" description="Disordered" evidence="5">
    <location>
        <begin position="268"/>
        <end position="292"/>
    </location>
</feature>
<gene>
    <name evidence="6" type="ORF">NRB56_25200</name>
</gene>
<reference evidence="6 7" key="1">
    <citation type="submission" date="2019-10" db="EMBL/GenBank/DDBJ databases">
        <title>Nocardia macrotermitis sp. nov. and Nocardia aurantia sp. nov., isolated from the gut of fungus growing-termite Macrotermes natalensis.</title>
        <authorList>
            <person name="Benndorf R."/>
            <person name="Schwitalla J."/>
            <person name="Martin K."/>
            <person name="De Beer W."/>
            <person name="Kaster A.-K."/>
            <person name="Vollmers J."/>
            <person name="Poulsen M."/>
            <person name="Beemelmanns C."/>
        </authorList>
    </citation>
    <scope>NUCLEOTIDE SEQUENCE [LARGE SCALE GENOMIC DNA]</scope>
    <source>
        <strain evidence="6 7">RB56</strain>
    </source>
</reference>
<evidence type="ECO:0000256" key="4">
    <source>
        <dbReference type="ARBA" id="ARBA00023186"/>
    </source>
</evidence>
<feature type="compositionally biased region" description="Polar residues" evidence="5">
    <location>
        <begin position="277"/>
        <end position="292"/>
    </location>
</feature>
<dbReference type="Proteomes" id="UP000431401">
    <property type="component" value="Unassembled WGS sequence"/>
</dbReference>
<dbReference type="EMBL" id="WEGI01000005">
    <property type="protein sequence ID" value="MQY26941.1"/>
    <property type="molecule type" value="Genomic_DNA"/>
</dbReference>
<evidence type="ECO:0000256" key="3">
    <source>
        <dbReference type="ARBA" id="ARBA00022490"/>
    </source>
</evidence>
<dbReference type="AlphaFoldDB" id="A0A7K0DMM7"/>
<evidence type="ECO:0000256" key="1">
    <source>
        <dbReference type="ARBA" id="ARBA00004496"/>
    </source>
</evidence>
<dbReference type="RefSeq" id="WP_319942902.1">
    <property type="nucleotide sequence ID" value="NZ_WEGI01000005.1"/>
</dbReference>
<organism evidence="6 7">
    <name type="scientific">Nocardia aurantia</name>
    <dbReference type="NCBI Taxonomy" id="2585199"/>
    <lineage>
        <taxon>Bacteria</taxon>
        <taxon>Bacillati</taxon>
        <taxon>Actinomycetota</taxon>
        <taxon>Actinomycetes</taxon>
        <taxon>Mycobacteriales</taxon>
        <taxon>Nocardiaceae</taxon>
        <taxon>Nocardia</taxon>
    </lineage>
</organism>
<keyword evidence="7" id="KW-1185">Reference proteome</keyword>
<evidence type="ECO:0000313" key="7">
    <source>
        <dbReference type="Proteomes" id="UP000431401"/>
    </source>
</evidence>
<proteinExistence type="inferred from homology"/>
<evidence type="ECO:0008006" key="8">
    <source>
        <dbReference type="Google" id="ProtNLM"/>
    </source>
</evidence>
<name>A0A7K0DMM7_9NOCA</name>
<keyword evidence="3" id="KW-0963">Cytoplasm</keyword>
<comment type="caution">
    <text evidence="6">The sequence shown here is derived from an EMBL/GenBank/DDBJ whole genome shotgun (WGS) entry which is preliminary data.</text>
</comment>
<dbReference type="Pfam" id="PF14011">
    <property type="entry name" value="ESX-1_EspG"/>
    <property type="match status" value="1"/>
</dbReference>
<keyword evidence="4" id="KW-0143">Chaperone</keyword>
<protein>
    <recommendedName>
        <fullName evidence="8">ESX secretion-associated protein EspG</fullName>
    </recommendedName>
</protein>
<comment type="similarity">
    <text evidence="2">Belongs to the EspG family.</text>
</comment>
<accession>A0A7K0DMM7</accession>